<dbReference type="InterPro" id="IPR003607">
    <property type="entry name" value="HD/PDEase_dom"/>
</dbReference>
<dbReference type="Proteomes" id="UP000248646">
    <property type="component" value="Unassembled WGS sequence"/>
</dbReference>
<evidence type="ECO:0000313" key="9">
    <source>
        <dbReference type="Proteomes" id="UP000248646"/>
    </source>
</evidence>
<dbReference type="PANTHER" id="PTHR35795">
    <property type="entry name" value="SLR1885 PROTEIN"/>
    <property type="match status" value="1"/>
</dbReference>
<dbReference type="AlphaFoldDB" id="A0A2W7MKA9"/>
<evidence type="ECO:0000313" key="8">
    <source>
        <dbReference type="EMBL" id="PZX07150.1"/>
    </source>
</evidence>
<comment type="caution">
    <text evidence="8">The sequence shown here is derived from an EMBL/GenBank/DDBJ whole genome shotgun (WGS) entry which is preliminary data.</text>
</comment>
<keyword evidence="9" id="KW-1185">Reference proteome</keyword>
<dbReference type="InterPro" id="IPR006674">
    <property type="entry name" value="HD_domain"/>
</dbReference>
<comment type="catalytic activity">
    <reaction evidence="6">
        <text>P(1),P(4)-bis(5'-adenosyl) tetraphosphate + H2O = 2 ADP + 2 H(+)</text>
        <dbReference type="Rhea" id="RHEA:24252"/>
        <dbReference type="ChEBI" id="CHEBI:15377"/>
        <dbReference type="ChEBI" id="CHEBI:15378"/>
        <dbReference type="ChEBI" id="CHEBI:58141"/>
        <dbReference type="ChEBI" id="CHEBI:456216"/>
        <dbReference type="EC" id="3.6.1.41"/>
    </reaction>
</comment>
<dbReference type="RefSeq" id="WP_111437837.1">
    <property type="nucleotide sequence ID" value="NZ_QKZI01000001.1"/>
</dbReference>
<dbReference type="EC" id="3.6.1.41" evidence="1"/>
<reference evidence="8 9" key="1">
    <citation type="submission" date="2018-06" db="EMBL/GenBank/DDBJ databases">
        <title>Genomic Encyclopedia of Type Strains, Phase IV (KMG-IV): sequencing the most valuable type-strain genomes for metagenomic binning, comparative biology and taxonomic classification.</title>
        <authorList>
            <person name="Goeker M."/>
        </authorList>
    </citation>
    <scope>NUCLEOTIDE SEQUENCE [LARGE SCALE GENOMIC DNA]</scope>
    <source>
        <strain evidence="8 9">DSM 5</strain>
    </source>
</reference>
<proteinExistence type="predicted"/>
<organism evidence="8 9">
    <name type="scientific">Psychrobacillus insolitus</name>
    <dbReference type="NCBI Taxonomy" id="1461"/>
    <lineage>
        <taxon>Bacteria</taxon>
        <taxon>Bacillati</taxon>
        <taxon>Bacillota</taxon>
        <taxon>Bacilli</taxon>
        <taxon>Bacillales</taxon>
        <taxon>Bacillaceae</taxon>
        <taxon>Psychrobacillus</taxon>
    </lineage>
</organism>
<sequence length="191" mass="22399">MKFEHLLVQMKERMPEKRYVHTKGVAMTAIRLAKRYGEDPEKAEIAGILHDSVKYADKEWLKQIIISENMDPVLLEFHHELWHAPVGSYVAKHEFKIEDEDILQAIKYHTTGRAGMSNLEKIIYISDMIEPNRQFFGVEVLREKAEKDLDDSMISCIAHSITFLIEKRQSVYPDSFHCYNDMMQKRGKVKE</sequence>
<dbReference type="SUPFAM" id="SSF109604">
    <property type="entry name" value="HD-domain/PDEase-like"/>
    <property type="match status" value="1"/>
</dbReference>
<evidence type="ECO:0000256" key="6">
    <source>
        <dbReference type="ARBA" id="ARBA00049417"/>
    </source>
</evidence>
<dbReference type="GO" id="GO:0008803">
    <property type="term" value="F:bis(5'-nucleosyl)-tetraphosphatase (symmetrical) activity"/>
    <property type="evidence" value="ECO:0007669"/>
    <property type="project" value="UniProtKB-EC"/>
</dbReference>
<evidence type="ECO:0000259" key="7">
    <source>
        <dbReference type="PROSITE" id="PS51831"/>
    </source>
</evidence>
<evidence type="ECO:0000256" key="4">
    <source>
        <dbReference type="ARBA" id="ARBA00022801"/>
    </source>
</evidence>
<dbReference type="NCBIfam" id="TIGR00488">
    <property type="entry name" value="bis(5'-nucleosyl)-tetraphosphatase (symmetrical) YqeK"/>
    <property type="match status" value="1"/>
</dbReference>
<dbReference type="OrthoDB" id="9782134at2"/>
<evidence type="ECO:0000256" key="1">
    <source>
        <dbReference type="ARBA" id="ARBA00012506"/>
    </source>
</evidence>
<accession>A0A2W7MKA9</accession>
<evidence type="ECO:0000256" key="2">
    <source>
        <dbReference type="ARBA" id="ARBA00022723"/>
    </source>
</evidence>
<dbReference type="EMBL" id="QKZI01000001">
    <property type="protein sequence ID" value="PZX07150.1"/>
    <property type="molecule type" value="Genomic_DNA"/>
</dbReference>
<dbReference type="InterPro" id="IPR005249">
    <property type="entry name" value="YqeK"/>
</dbReference>
<protein>
    <recommendedName>
        <fullName evidence="1">bis(5'-nucleosyl)-tetraphosphatase (symmetrical)</fullName>
        <ecNumber evidence="1">3.6.1.41</ecNumber>
    </recommendedName>
</protein>
<dbReference type="PANTHER" id="PTHR35795:SF1">
    <property type="entry name" value="BIS(5'-NUCLEOSYL)-TETRAPHOSPHATASE, SYMMETRICAL"/>
    <property type="match status" value="1"/>
</dbReference>
<dbReference type="Gene3D" id="1.10.3210.10">
    <property type="entry name" value="Hypothetical protein af1432"/>
    <property type="match status" value="1"/>
</dbReference>
<keyword evidence="4 8" id="KW-0378">Hydrolase</keyword>
<dbReference type="InterPro" id="IPR051094">
    <property type="entry name" value="Diverse_Catalytic_Enzymes"/>
</dbReference>
<evidence type="ECO:0000256" key="3">
    <source>
        <dbReference type="ARBA" id="ARBA00022741"/>
    </source>
</evidence>
<keyword evidence="3" id="KW-0547">Nucleotide-binding</keyword>
<feature type="domain" description="HD" evidence="7">
    <location>
        <begin position="18"/>
        <end position="132"/>
    </location>
</feature>
<keyword evidence="5" id="KW-0408">Iron</keyword>
<gene>
    <name evidence="8" type="ORF">C7437_101259</name>
</gene>
<evidence type="ECO:0000256" key="5">
    <source>
        <dbReference type="ARBA" id="ARBA00023004"/>
    </source>
</evidence>
<dbReference type="Pfam" id="PF01966">
    <property type="entry name" value="HD"/>
    <property type="match status" value="1"/>
</dbReference>
<dbReference type="CDD" id="cd00077">
    <property type="entry name" value="HDc"/>
    <property type="match status" value="1"/>
</dbReference>
<dbReference type="PROSITE" id="PS51831">
    <property type="entry name" value="HD"/>
    <property type="match status" value="1"/>
</dbReference>
<dbReference type="GO" id="GO:0000166">
    <property type="term" value="F:nucleotide binding"/>
    <property type="evidence" value="ECO:0007669"/>
    <property type="project" value="UniProtKB-KW"/>
</dbReference>
<dbReference type="GO" id="GO:0046872">
    <property type="term" value="F:metal ion binding"/>
    <property type="evidence" value="ECO:0007669"/>
    <property type="project" value="UniProtKB-KW"/>
</dbReference>
<keyword evidence="2" id="KW-0479">Metal-binding</keyword>
<dbReference type="SMART" id="SM00471">
    <property type="entry name" value="HDc"/>
    <property type="match status" value="1"/>
</dbReference>
<name>A0A2W7MKA9_9BACI</name>